<evidence type="ECO:0000313" key="3">
    <source>
        <dbReference type="Proteomes" id="UP001524547"/>
    </source>
</evidence>
<accession>A0ABT1W165</accession>
<feature type="domain" description="CHRD" evidence="1">
    <location>
        <begin position="1"/>
        <end position="129"/>
    </location>
</feature>
<organism evidence="2 3">
    <name type="scientific">Rhizosaccharibacter radicis</name>
    <dbReference type="NCBI Taxonomy" id="2782605"/>
    <lineage>
        <taxon>Bacteria</taxon>
        <taxon>Pseudomonadati</taxon>
        <taxon>Pseudomonadota</taxon>
        <taxon>Alphaproteobacteria</taxon>
        <taxon>Acetobacterales</taxon>
        <taxon>Acetobacteraceae</taxon>
        <taxon>Rhizosaccharibacter</taxon>
    </lineage>
</organism>
<dbReference type="SMART" id="SM00754">
    <property type="entry name" value="CHRD"/>
    <property type="match status" value="1"/>
</dbReference>
<name>A0ABT1W165_9PROT</name>
<reference evidence="2 3" key="1">
    <citation type="submission" date="2022-06" db="EMBL/GenBank/DDBJ databases">
        <title>Rhizosaccharibacter gen. nov. sp. nov. KSS12, endophytic bacteria isolated from sugarcane.</title>
        <authorList>
            <person name="Pitiwittayakul N."/>
        </authorList>
    </citation>
    <scope>NUCLEOTIDE SEQUENCE [LARGE SCALE GENOMIC DNA]</scope>
    <source>
        <strain evidence="2 3">KSS12</strain>
    </source>
</reference>
<dbReference type="Pfam" id="PF07452">
    <property type="entry name" value="CHRD"/>
    <property type="match status" value="1"/>
</dbReference>
<keyword evidence="3" id="KW-1185">Reference proteome</keyword>
<proteinExistence type="predicted"/>
<dbReference type="InterPro" id="IPR010895">
    <property type="entry name" value="CHRD"/>
</dbReference>
<dbReference type="EMBL" id="JAMZEJ010000010">
    <property type="protein sequence ID" value="MCQ8242335.1"/>
    <property type="molecule type" value="Genomic_DNA"/>
</dbReference>
<dbReference type="Proteomes" id="UP001524547">
    <property type="component" value="Unassembled WGS sequence"/>
</dbReference>
<evidence type="ECO:0000313" key="2">
    <source>
        <dbReference type="EMBL" id="MCQ8242335.1"/>
    </source>
</evidence>
<protein>
    <submittedName>
        <fullName evidence="2">CHRD domain-containing protein</fullName>
    </submittedName>
</protein>
<comment type="caution">
    <text evidence="2">The sequence shown here is derived from an EMBL/GenBank/DDBJ whole genome shotgun (WGS) entry which is preliminary data.</text>
</comment>
<gene>
    <name evidence="2" type="ORF">NFI88_15995</name>
</gene>
<dbReference type="PROSITE" id="PS50933">
    <property type="entry name" value="CHRD"/>
    <property type="match status" value="1"/>
</dbReference>
<sequence>MTGQGALAAGTAKDFDVHGSFAGEHGATSHPTGEVTGHYDARTDALSYKITFDGLSGPVSAAHFHGPAGPGKDAGVLKPIDGPYDSPLSGKVTLSAAQAKALRRGEVYVNLHTAAHPNGEARAQLDATP</sequence>
<evidence type="ECO:0000259" key="1">
    <source>
        <dbReference type="PROSITE" id="PS50933"/>
    </source>
</evidence>